<dbReference type="EMBL" id="VJXY01000004">
    <property type="protein sequence ID" value="MBD6615329.1"/>
    <property type="molecule type" value="Genomic_DNA"/>
</dbReference>
<gene>
    <name evidence="1" type="ORF">FNW02_05590</name>
</gene>
<dbReference type="Proteomes" id="UP001165986">
    <property type="component" value="Unassembled WGS sequence"/>
</dbReference>
<comment type="caution">
    <text evidence="1">The sequence shown here is derived from an EMBL/GenBank/DDBJ whole genome shotgun (WGS) entry which is preliminary data.</text>
</comment>
<accession>A0AA40VPJ1</accession>
<keyword evidence="2" id="KW-1185">Reference proteome</keyword>
<dbReference type="AlphaFoldDB" id="A0AA40VPJ1"/>
<organism evidence="1 2">
    <name type="scientific">Komarekiella delphini-convector SJRDD-AB1</name>
    <dbReference type="NCBI Taxonomy" id="2593771"/>
    <lineage>
        <taxon>Bacteria</taxon>
        <taxon>Bacillati</taxon>
        <taxon>Cyanobacteriota</taxon>
        <taxon>Cyanophyceae</taxon>
        <taxon>Nostocales</taxon>
        <taxon>Nostocaceae</taxon>
        <taxon>Komarekiella</taxon>
        <taxon>Komarekiella delphini-convector</taxon>
    </lineage>
</organism>
<sequence>MQHNDPVHPPLVTFRTLPTNLIRSVCNGIVGQHLAFIEWLGVAHSAAVKCAIWSALCFCYQNPHFSQVLRSHSL</sequence>
<proteinExistence type="predicted"/>
<evidence type="ECO:0000313" key="1">
    <source>
        <dbReference type="EMBL" id="MBD6615329.1"/>
    </source>
</evidence>
<evidence type="ECO:0000313" key="2">
    <source>
        <dbReference type="Proteomes" id="UP001165986"/>
    </source>
</evidence>
<protein>
    <submittedName>
        <fullName evidence="1">Uncharacterized protein</fullName>
    </submittedName>
</protein>
<reference evidence="1" key="1">
    <citation type="submission" date="2019-07" db="EMBL/GenBank/DDBJ databases">
        <title>Toxilogical consequences of a new and cryptic species of cyanobacteria (Komarekiella delphini-convector) recovered from the epidermis of a bottlenose dolphin and 1500 ft. in the air.</title>
        <authorList>
            <person name="Brown A.O."/>
            <person name="Dvorak P."/>
            <person name="Villanueva C.D."/>
            <person name="Foss A.J."/>
            <person name="Garvey A.D."/>
            <person name="Gibson Q.A."/>
            <person name="Johansen J.R."/>
            <person name="Casamatta D.A."/>
        </authorList>
    </citation>
    <scope>NUCLEOTIDE SEQUENCE</scope>
    <source>
        <strain evidence="1">SJRDD-AB1</strain>
    </source>
</reference>
<name>A0AA40VPJ1_9NOST</name>